<keyword evidence="2 7" id="KW-0813">Transport</keyword>
<keyword evidence="4 7" id="KW-0812">Transmembrane</keyword>
<dbReference type="Pfam" id="PF00528">
    <property type="entry name" value="BPD_transp_1"/>
    <property type="match status" value="1"/>
</dbReference>
<gene>
    <name evidence="9" type="ORF">GCM10009559_06560</name>
</gene>
<feature type="domain" description="ABC transmembrane type-1" evidence="8">
    <location>
        <begin position="75"/>
        <end position="289"/>
    </location>
</feature>
<keyword evidence="6 7" id="KW-0472">Membrane</keyword>
<dbReference type="PANTHER" id="PTHR43005">
    <property type="entry name" value="BLR7065 PROTEIN"/>
    <property type="match status" value="1"/>
</dbReference>
<evidence type="ECO:0000256" key="6">
    <source>
        <dbReference type="ARBA" id="ARBA00023136"/>
    </source>
</evidence>
<name>A0ABN1P4D5_9PSEU</name>
<evidence type="ECO:0000313" key="9">
    <source>
        <dbReference type="EMBL" id="GAA0922756.1"/>
    </source>
</evidence>
<dbReference type="RefSeq" id="WP_343938705.1">
    <property type="nucleotide sequence ID" value="NZ_BAAAHP010000015.1"/>
</dbReference>
<feature type="transmembrane region" description="Helical" evidence="7">
    <location>
        <begin position="163"/>
        <end position="191"/>
    </location>
</feature>
<feature type="transmembrane region" description="Helical" evidence="7">
    <location>
        <begin position="110"/>
        <end position="130"/>
    </location>
</feature>
<dbReference type="EMBL" id="BAAAHP010000015">
    <property type="protein sequence ID" value="GAA0922756.1"/>
    <property type="molecule type" value="Genomic_DNA"/>
</dbReference>
<evidence type="ECO:0000256" key="3">
    <source>
        <dbReference type="ARBA" id="ARBA00022475"/>
    </source>
</evidence>
<evidence type="ECO:0000259" key="8">
    <source>
        <dbReference type="PROSITE" id="PS50928"/>
    </source>
</evidence>
<dbReference type="InterPro" id="IPR000515">
    <property type="entry name" value="MetI-like"/>
</dbReference>
<dbReference type="Gene3D" id="1.10.3720.10">
    <property type="entry name" value="MetI-like"/>
    <property type="match status" value="1"/>
</dbReference>
<feature type="transmembrane region" description="Helical" evidence="7">
    <location>
        <begin position="271"/>
        <end position="292"/>
    </location>
</feature>
<comment type="similarity">
    <text evidence="7">Belongs to the binding-protein-dependent transport system permease family.</text>
</comment>
<evidence type="ECO:0000256" key="2">
    <source>
        <dbReference type="ARBA" id="ARBA00022448"/>
    </source>
</evidence>
<dbReference type="Proteomes" id="UP001499967">
    <property type="component" value="Unassembled WGS sequence"/>
</dbReference>
<dbReference type="PROSITE" id="PS50928">
    <property type="entry name" value="ABC_TM1"/>
    <property type="match status" value="1"/>
</dbReference>
<evidence type="ECO:0000313" key="10">
    <source>
        <dbReference type="Proteomes" id="UP001499967"/>
    </source>
</evidence>
<protein>
    <submittedName>
        <fullName evidence="9">Sugar ABC transporter permease</fullName>
    </submittedName>
</protein>
<dbReference type="SUPFAM" id="SSF161098">
    <property type="entry name" value="MetI-like"/>
    <property type="match status" value="1"/>
</dbReference>
<evidence type="ECO:0000256" key="7">
    <source>
        <dbReference type="RuleBase" id="RU363032"/>
    </source>
</evidence>
<dbReference type="CDD" id="cd06261">
    <property type="entry name" value="TM_PBP2"/>
    <property type="match status" value="1"/>
</dbReference>
<dbReference type="PANTHER" id="PTHR43005:SF1">
    <property type="entry name" value="SPERMIDINE_PUTRESCINE TRANSPORT SYSTEM PERMEASE PROTEIN"/>
    <property type="match status" value="1"/>
</dbReference>
<evidence type="ECO:0000256" key="4">
    <source>
        <dbReference type="ARBA" id="ARBA00022692"/>
    </source>
</evidence>
<sequence length="302" mass="31896">MTAAGATATIAHPTPAARAARNRRRTGLALTLPAVLVMAGLTVVPVVSVIQRAISGEGRAAFGRLVGSPDFGRVLLNTAVWTVVAVVGALLVGHAAALLMHSRYLRLAGFWRGLFMIPWIIPNVVGATVWKWNFSVDYGLVNHWLLQAGLIAQPIGWLSDPSVVLIALAVVQVWFTAPFIMLMVSAALTAIPEERIEAARIDGAGGPAVLRHIILPAIRTTSGLAALLMVVWALNSFTIIWVATGGGPAGASTILPILIYQAFQTGDAAMVSAVALIQLVVSMVFAVIYIRAIRDDMEEAAS</sequence>
<accession>A0ABN1P4D5</accession>
<keyword evidence="3" id="KW-1003">Cell membrane</keyword>
<evidence type="ECO:0000256" key="1">
    <source>
        <dbReference type="ARBA" id="ARBA00004651"/>
    </source>
</evidence>
<keyword evidence="10" id="KW-1185">Reference proteome</keyword>
<evidence type="ECO:0000256" key="5">
    <source>
        <dbReference type="ARBA" id="ARBA00022989"/>
    </source>
</evidence>
<comment type="subcellular location">
    <subcellularLocation>
        <location evidence="1 7">Cell membrane</location>
        <topology evidence="1 7">Multi-pass membrane protein</topology>
    </subcellularLocation>
</comment>
<feature type="transmembrane region" description="Helical" evidence="7">
    <location>
        <begin position="28"/>
        <end position="54"/>
    </location>
</feature>
<reference evidence="9 10" key="1">
    <citation type="journal article" date="2019" name="Int. J. Syst. Evol. Microbiol.">
        <title>The Global Catalogue of Microorganisms (GCM) 10K type strain sequencing project: providing services to taxonomists for standard genome sequencing and annotation.</title>
        <authorList>
            <consortium name="The Broad Institute Genomics Platform"/>
            <consortium name="The Broad Institute Genome Sequencing Center for Infectious Disease"/>
            <person name="Wu L."/>
            <person name="Ma J."/>
        </authorList>
    </citation>
    <scope>NUCLEOTIDE SEQUENCE [LARGE SCALE GENOMIC DNA]</scope>
    <source>
        <strain evidence="9 10">JCM 11117</strain>
    </source>
</reference>
<dbReference type="InterPro" id="IPR035906">
    <property type="entry name" value="MetI-like_sf"/>
</dbReference>
<feature type="transmembrane region" description="Helical" evidence="7">
    <location>
        <begin position="74"/>
        <end position="98"/>
    </location>
</feature>
<keyword evidence="5 7" id="KW-1133">Transmembrane helix</keyword>
<proteinExistence type="inferred from homology"/>
<comment type="caution">
    <text evidence="9">The sequence shown here is derived from an EMBL/GenBank/DDBJ whole genome shotgun (WGS) entry which is preliminary data.</text>
</comment>
<organism evidence="9 10">
    <name type="scientific">Pseudonocardia zijingensis</name>
    <dbReference type="NCBI Taxonomy" id="153376"/>
    <lineage>
        <taxon>Bacteria</taxon>
        <taxon>Bacillati</taxon>
        <taxon>Actinomycetota</taxon>
        <taxon>Actinomycetes</taxon>
        <taxon>Pseudonocardiales</taxon>
        <taxon>Pseudonocardiaceae</taxon>
        <taxon>Pseudonocardia</taxon>
    </lineage>
</organism>